<dbReference type="InterPro" id="IPR003316">
    <property type="entry name" value="E2F_WHTH_DNA-bd_dom"/>
</dbReference>
<dbReference type="Pfam" id="PF02319">
    <property type="entry name" value="WHD_E2F_TDP"/>
    <property type="match status" value="1"/>
</dbReference>
<dbReference type="SMART" id="SM01372">
    <property type="entry name" value="E2F_TDP"/>
    <property type="match status" value="1"/>
</dbReference>
<feature type="compositionally biased region" description="Polar residues" evidence="6">
    <location>
        <begin position="17"/>
        <end position="32"/>
    </location>
</feature>
<keyword evidence="2 5" id="KW-0805">Transcription regulation</keyword>
<feature type="domain" description="E2F/DP family winged-helix DNA-binding" evidence="7">
    <location>
        <begin position="123"/>
        <end position="188"/>
    </location>
</feature>
<comment type="similarity">
    <text evidence="1 5">Belongs to the E2F/DP family.</text>
</comment>
<keyword evidence="9" id="KW-1185">Reference proteome</keyword>
<dbReference type="PANTHER" id="PTHR12081:SF18">
    <property type="entry name" value="TRANSCRIPTION FACTOR E2F2-RELATED"/>
    <property type="match status" value="1"/>
</dbReference>
<dbReference type="GO" id="GO:0000981">
    <property type="term" value="F:DNA-binding transcription factor activity, RNA polymerase II-specific"/>
    <property type="evidence" value="ECO:0007669"/>
    <property type="project" value="TreeGrafter"/>
</dbReference>
<dbReference type="FunFam" id="1.10.10.10:FF:000008">
    <property type="entry name" value="E2F transcription factor 1"/>
    <property type="match status" value="1"/>
</dbReference>
<evidence type="ECO:0000256" key="4">
    <source>
        <dbReference type="ARBA" id="ARBA00023163"/>
    </source>
</evidence>
<dbReference type="SUPFAM" id="SSF46785">
    <property type="entry name" value="Winged helix' DNA-binding domain"/>
    <property type="match status" value="1"/>
</dbReference>
<gene>
    <name evidence="8" type="ORF">PLEPLA_LOCUS19101</name>
</gene>
<dbReference type="InterPro" id="IPR036388">
    <property type="entry name" value="WH-like_DNA-bd_sf"/>
</dbReference>
<protein>
    <recommendedName>
        <fullName evidence="7">E2F/DP family winged-helix DNA-binding domain-containing protein</fullName>
    </recommendedName>
</protein>
<keyword evidence="3 5" id="KW-0238">DNA-binding</keyword>
<evidence type="ECO:0000313" key="8">
    <source>
        <dbReference type="EMBL" id="CAB1431102.1"/>
    </source>
</evidence>
<comment type="caution">
    <text evidence="8">The sequence shown here is derived from an EMBL/GenBank/DDBJ whole genome shotgun (WGS) entry which is preliminary data.</text>
</comment>
<evidence type="ECO:0000256" key="1">
    <source>
        <dbReference type="ARBA" id="ARBA00010940"/>
    </source>
</evidence>
<feature type="compositionally biased region" description="Low complexity" evidence="6">
    <location>
        <begin position="51"/>
        <end position="63"/>
    </location>
</feature>
<accession>A0A9N7YL80</accession>
<dbReference type="InterPro" id="IPR036390">
    <property type="entry name" value="WH_DNA-bd_sf"/>
</dbReference>
<dbReference type="Gene3D" id="1.10.10.10">
    <property type="entry name" value="Winged helix-like DNA-binding domain superfamily/Winged helix DNA-binding domain"/>
    <property type="match status" value="1"/>
</dbReference>
<name>A0A9N7YL80_PLEPL</name>
<dbReference type="EMBL" id="CADEAL010001305">
    <property type="protein sequence ID" value="CAB1431102.1"/>
    <property type="molecule type" value="Genomic_DNA"/>
</dbReference>
<evidence type="ECO:0000313" key="9">
    <source>
        <dbReference type="Proteomes" id="UP001153269"/>
    </source>
</evidence>
<evidence type="ECO:0000256" key="5">
    <source>
        <dbReference type="RuleBase" id="RU003796"/>
    </source>
</evidence>
<reference evidence="8" key="1">
    <citation type="submission" date="2020-03" db="EMBL/GenBank/DDBJ databases">
        <authorList>
            <person name="Weist P."/>
        </authorList>
    </citation>
    <scope>NUCLEOTIDE SEQUENCE</scope>
</reference>
<dbReference type="GO" id="GO:0090575">
    <property type="term" value="C:RNA polymerase II transcription regulator complex"/>
    <property type="evidence" value="ECO:0007669"/>
    <property type="project" value="TreeGrafter"/>
</dbReference>
<evidence type="ECO:0000256" key="3">
    <source>
        <dbReference type="ARBA" id="ARBA00023125"/>
    </source>
</evidence>
<dbReference type="Proteomes" id="UP001153269">
    <property type="component" value="Unassembled WGS sequence"/>
</dbReference>
<dbReference type="InterPro" id="IPR015633">
    <property type="entry name" value="E2F"/>
</dbReference>
<dbReference type="PANTHER" id="PTHR12081">
    <property type="entry name" value="TRANSCRIPTION FACTOR E2F"/>
    <property type="match status" value="1"/>
</dbReference>
<sequence length="234" mass="25728">MIKQSPWAPEGSDGAEESSTAGTLTPQTTLDQAASVEPQDGLKFPAPPGPSSTTTTTGPGQQPCQHEQDQANIKLELEVGDPQDEGGTAKAIMPTASLCNTGKRKRLRPGSSTDPLTGYMRCRNDTSLSLLTRRFVELLKESSNGVINLNSVTLQLNVAKRRIYDITNVLEGIQVIRKKSKNYFEWMCSPISREDAEEMEALSEQERKLDEAIAICMVKVQQMWANGNNQKYPL</sequence>
<evidence type="ECO:0000256" key="2">
    <source>
        <dbReference type="ARBA" id="ARBA00023015"/>
    </source>
</evidence>
<evidence type="ECO:0000259" key="7">
    <source>
        <dbReference type="SMART" id="SM01372"/>
    </source>
</evidence>
<proteinExistence type="inferred from homology"/>
<comment type="subcellular location">
    <subcellularLocation>
        <location evidence="5">Nucleus</location>
    </subcellularLocation>
</comment>
<dbReference type="AlphaFoldDB" id="A0A9N7YL80"/>
<keyword evidence="5" id="KW-0539">Nucleus</keyword>
<feature type="region of interest" description="Disordered" evidence="6">
    <location>
        <begin position="1"/>
        <end position="67"/>
    </location>
</feature>
<organism evidence="8 9">
    <name type="scientific">Pleuronectes platessa</name>
    <name type="common">European plaice</name>
    <dbReference type="NCBI Taxonomy" id="8262"/>
    <lineage>
        <taxon>Eukaryota</taxon>
        <taxon>Metazoa</taxon>
        <taxon>Chordata</taxon>
        <taxon>Craniata</taxon>
        <taxon>Vertebrata</taxon>
        <taxon>Euteleostomi</taxon>
        <taxon>Actinopterygii</taxon>
        <taxon>Neopterygii</taxon>
        <taxon>Teleostei</taxon>
        <taxon>Neoteleostei</taxon>
        <taxon>Acanthomorphata</taxon>
        <taxon>Carangaria</taxon>
        <taxon>Pleuronectiformes</taxon>
        <taxon>Pleuronectoidei</taxon>
        <taxon>Pleuronectidae</taxon>
        <taxon>Pleuronectes</taxon>
    </lineage>
</organism>
<keyword evidence="4 5" id="KW-0804">Transcription</keyword>
<evidence type="ECO:0000256" key="6">
    <source>
        <dbReference type="SAM" id="MobiDB-lite"/>
    </source>
</evidence>
<dbReference type="GO" id="GO:0000978">
    <property type="term" value="F:RNA polymerase II cis-regulatory region sequence-specific DNA binding"/>
    <property type="evidence" value="ECO:0007669"/>
    <property type="project" value="InterPro"/>
</dbReference>